<dbReference type="OrthoDB" id="6409159at2759"/>
<dbReference type="EnsemblMetazoa" id="Aqu2.1.22650_001">
    <property type="protein sequence ID" value="Aqu2.1.22650_001"/>
    <property type="gene ID" value="Aqu2.1.22650"/>
</dbReference>
<accession>A0A1X7U4I2</accession>
<feature type="domain" description="MD-2-related lipid-recognition" evidence="1">
    <location>
        <begin position="55"/>
        <end position="126"/>
    </location>
</feature>
<proteinExistence type="predicted"/>
<organism evidence="2">
    <name type="scientific">Amphimedon queenslandica</name>
    <name type="common">Sponge</name>
    <dbReference type="NCBI Taxonomy" id="400682"/>
    <lineage>
        <taxon>Eukaryota</taxon>
        <taxon>Metazoa</taxon>
        <taxon>Porifera</taxon>
        <taxon>Demospongiae</taxon>
        <taxon>Heteroscleromorpha</taxon>
        <taxon>Haplosclerida</taxon>
        <taxon>Niphatidae</taxon>
        <taxon>Amphimedon</taxon>
    </lineage>
</organism>
<reference evidence="2" key="1">
    <citation type="submission" date="2017-05" db="UniProtKB">
        <authorList>
            <consortium name="EnsemblMetazoa"/>
        </authorList>
    </citation>
    <scope>IDENTIFICATION</scope>
</reference>
<dbReference type="Pfam" id="PF02221">
    <property type="entry name" value="E1_DerP2_DerF2"/>
    <property type="match status" value="1"/>
</dbReference>
<evidence type="ECO:0000259" key="1">
    <source>
        <dbReference type="Pfam" id="PF02221"/>
    </source>
</evidence>
<sequence length="129" mass="14583">MKLKNIYKPYKLPKGRKKVGLVTFVWATPPKLATQINGGQTEPEASRAAFPPSMGCLNSNFEDAKYNLCDISVFVTGKYCPLKPGIYHGIYKDTIPSFLWPGKYIFKIYGYNEDNVEVFCAMTEVNVEK</sequence>
<dbReference type="InParanoid" id="A0A1X7U4I2"/>
<evidence type="ECO:0000313" key="2">
    <source>
        <dbReference type="EnsemblMetazoa" id="Aqu2.1.22650_001"/>
    </source>
</evidence>
<name>A0A1X7U4I2_AMPQE</name>
<dbReference type="InterPro" id="IPR003172">
    <property type="entry name" value="ML_dom"/>
</dbReference>
<dbReference type="AlphaFoldDB" id="A0A1X7U4I2"/>
<protein>
    <recommendedName>
        <fullName evidence="1">MD-2-related lipid-recognition domain-containing protein</fullName>
    </recommendedName>
</protein>